<protein>
    <submittedName>
        <fullName evidence="1">Uncharacterized protein</fullName>
    </submittedName>
</protein>
<dbReference type="RefSeq" id="WP_130607079.1">
    <property type="nucleotide sequence ID" value="NZ_AP019400.1"/>
</dbReference>
<gene>
    <name evidence="1" type="ORF">KCTCHS21_19020</name>
</gene>
<reference evidence="1 2" key="1">
    <citation type="submission" date="2019-01" db="EMBL/GenBank/DDBJ databases">
        <title>Complete genome sequence of Cohnella hallensis HS21 isolated from Korean fir (Abies koreana) rhizospheric soil.</title>
        <authorList>
            <person name="Jiang L."/>
            <person name="Kang S.W."/>
            <person name="Kim S."/>
            <person name="Jung J."/>
            <person name="Kim C.Y."/>
            <person name="Kim D.H."/>
            <person name="Kim S.W."/>
            <person name="Lee J."/>
        </authorList>
    </citation>
    <scope>NUCLEOTIDE SEQUENCE [LARGE SCALE GENOMIC DNA]</scope>
    <source>
        <strain evidence="1 2">HS21</strain>
    </source>
</reference>
<name>A0A3T1D320_9BACL</name>
<dbReference type="KEGG" id="cohn:KCTCHS21_19020"/>
<dbReference type="EMBL" id="AP019400">
    <property type="protein sequence ID" value="BBI32503.1"/>
    <property type="molecule type" value="Genomic_DNA"/>
</dbReference>
<sequence length="112" mass="12970">MSMEGYDPTILLQLHIALLEMLRTAKDNTKETKGFQLGIVNVVGRFLQEEVQRSKDKLRQHKMWVQDTPVGERQYVYNSNGKRDIYEISPVDLQIAVINQIRNIENKIKSPG</sequence>
<evidence type="ECO:0000313" key="2">
    <source>
        <dbReference type="Proteomes" id="UP000289856"/>
    </source>
</evidence>
<evidence type="ECO:0000313" key="1">
    <source>
        <dbReference type="EMBL" id="BBI32503.1"/>
    </source>
</evidence>
<proteinExistence type="predicted"/>
<dbReference type="AlphaFoldDB" id="A0A3T1D320"/>
<accession>A0A3T1D320</accession>
<dbReference type="Proteomes" id="UP000289856">
    <property type="component" value="Chromosome"/>
</dbReference>
<keyword evidence="2" id="KW-1185">Reference proteome</keyword>
<dbReference type="OrthoDB" id="2684680at2"/>
<organism evidence="1 2">
    <name type="scientific">Cohnella abietis</name>
    <dbReference type="NCBI Taxonomy" id="2507935"/>
    <lineage>
        <taxon>Bacteria</taxon>
        <taxon>Bacillati</taxon>
        <taxon>Bacillota</taxon>
        <taxon>Bacilli</taxon>
        <taxon>Bacillales</taxon>
        <taxon>Paenibacillaceae</taxon>
        <taxon>Cohnella</taxon>
    </lineage>
</organism>